<accession>A0A380JMB5</accession>
<protein>
    <submittedName>
        <fullName evidence="1">Uncharacterized protein</fullName>
    </submittedName>
</protein>
<reference evidence="1 2" key="1">
    <citation type="submission" date="2018-06" db="EMBL/GenBank/DDBJ databases">
        <authorList>
            <consortium name="Pathogen Informatics"/>
            <person name="Doyle S."/>
        </authorList>
    </citation>
    <scope>NUCLEOTIDE SEQUENCE [LARGE SCALE GENOMIC DNA]</scope>
    <source>
        <strain evidence="1 2">NCTC12092</strain>
    </source>
</reference>
<dbReference type="EMBL" id="UHFF01000002">
    <property type="protein sequence ID" value="SUN44826.1"/>
    <property type="molecule type" value="Genomic_DNA"/>
</dbReference>
<dbReference type="InterPro" id="IPR028954">
    <property type="entry name" value="Imm59"/>
</dbReference>
<dbReference type="AlphaFoldDB" id="A0A380JMB5"/>
<gene>
    <name evidence="1" type="ORF">NCTC12092_00242</name>
</gene>
<evidence type="ECO:0000313" key="2">
    <source>
        <dbReference type="Proteomes" id="UP000254461"/>
    </source>
</evidence>
<proteinExistence type="predicted"/>
<dbReference type="Pfam" id="PF15597">
    <property type="entry name" value="Imm59"/>
    <property type="match status" value="1"/>
</dbReference>
<name>A0A380JMB5_9STRE</name>
<dbReference type="Proteomes" id="UP000254461">
    <property type="component" value="Unassembled WGS sequence"/>
</dbReference>
<evidence type="ECO:0000313" key="1">
    <source>
        <dbReference type="EMBL" id="SUN44826.1"/>
    </source>
</evidence>
<organism evidence="1 2">
    <name type="scientific">Streptococcus equi subsp. equi</name>
    <dbReference type="NCBI Taxonomy" id="148942"/>
    <lineage>
        <taxon>Bacteria</taxon>
        <taxon>Bacillati</taxon>
        <taxon>Bacillota</taxon>
        <taxon>Bacilli</taxon>
        <taxon>Lactobacillales</taxon>
        <taxon>Streptococcaceae</taxon>
        <taxon>Streptococcus</taxon>
    </lineage>
</organism>
<dbReference type="RefSeq" id="WP_115250543.1">
    <property type="nucleotide sequence ID" value="NZ_UHFF01000002.1"/>
</dbReference>
<sequence>MKNLDHQKAELLEAVHQLGYDSLRYSIFSNRSPREWETVIEYDNNQGLYAVYATMDRASYNKKLTFETFQEAKEKFLEKLRLDVQINRYYVEEGMPVNYDSPLWSNN</sequence>